<name>F3QIY6_9BURK</name>
<protein>
    <submittedName>
        <fullName evidence="1">Uncharacterized protein</fullName>
    </submittedName>
</protein>
<accession>F3QIY6</accession>
<dbReference type="Proteomes" id="UP000005156">
    <property type="component" value="Unassembled WGS sequence"/>
</dbReference>
<dbReference type="AlphaFoldDB" id="F3QIY6"/>
<proteinExistence type="predicted"/>
<gene>
    <name evidence="1" type="ORF">HMPREF9439_00886</name>
</gene>
<comment type="caution">
    <text evidence="1">The sequence shown here is derived from an EMBL/GenBank/DDBJ whole genome shotgun (WGS) entry which is preliminary data.</text>
</comment>
<organism evidence="1 2">
    <name type="scientific">Parasutterella excrementihominis YIT 11859</name>
    <dbReference type="NCBI Taxonomy" id="762966"/>
    <lineage>
        <taxon>Bacteria</taxon>
        <taxon>Pseudomonadati</taxon>
        <taxon>Pseudomonadota</taxon>
        <taxon>Betaproteobacteria</taxon>
        <taxon>Burkholderiales</taxon>
        <taxon>Sutterellaceae</taxon>
        <taxon>Parasutterella</taxon>
    </lineage>
</organism>
<dbReference type="HOGENOM" id="CLU_3186817_0_0_4"/>
<keyword evidence="2" id="KW-1185">Reference proteome</keyword>
<evidence type="ECO:0000313" key="2">
    <source>
        <dbReference type="Proteomes" id="UP000005156"/>
    </source>
</evidence>
<sequence length="46" mass="5092">MRGAAAGNTKGPRFHIGSLQKSCDLPPKKLLRLANLMIRRSFPDDI</sequence>
<dbReference type="EMBL" id="AFBP01000018">
    <property type="protein sequence ID" value="EGG56209.1"/>
    <property type="molecule type" value="Genomic_DNA"/>
</dbReference>
<reference evidence="1 2" key="1">
    <citation type="submission" date="2011-02" db="EMBL/GenBank/DDBJ databases">
        <authorList>
            <person name="Weinstock G."/>
            <person name="Sodergren E."/>
            <person name="Clifton S."/>
            <person name="Fulton L."/>
            <person name="Fulton B."/>
            <person name="Courtney L."/>
            <person name="Fronick C."/>
            <person name="Harrison M."/>
            <person name="Strong C."/>
            <person name="Farmer C."/>
            <person name="Delahaunty K."/>
            <person name="Markovic C."/>
            <person name="Hall O."/>
            <person name="Minx P."/>
            <person name="Tomlinson C."/>
            <person name="Mitreva M."/>
            <person name="Hou S."/>
            <person name="Chen J."/>
            <person name="Wollam A."/>
            <person name="Pepin K.H."/>
            <person name="Johnson M."/>
            <person name="Bhonagiri V."/>
            <person name="Zhang X."/>
            <person name="Suruliraj S."/>
            <person name="Warren W."/>
            <person name="Chinwalla A."/>
            <person name="Mardis E.R."/>
            <person name="Wilson R.K."/>
        </authorList>
    </citation>
    <scope>NUCLEOTIDE SEQUENCE [LARGE SCALE GENOMIC DNA]</scope>
    <source>
        <strain evidence="1 2">YIT 11859</strain>
    </source>
</reference>
<evidence type="ECO:0000313" key="1">
    <source>
        <dbReference type="EMBL" id="EGG56209.1"/>
    </source>
</evidence>